<evidence type="ECO:0000313" key="2">
    <source>
        <dbReference type="Proteomes" id="UP000176269"/>
    </source>
</evidence>
<protein>
    <submittedName>
        <fullName evidence="1">Uncharacterized protein</fullName>
    </submittedName>
</protein>
<evidence type="ECO:0000313" key="1">
    <source>
        <dbReference type="EMBL" id="OGK59110.1"/>
    </source>
</evidence>
<comment type="caution">
    <text evidence="1">The sequence shown here is derived from an EMBL/GenBank/DDBJ whole genome shotgun (WGS) entry which is preliminary data.</text>
</comment>
<organism evidence="1 2">
    <name type="scientific">Candidatus Roizmanbacteria bacterium RIFCSPLOWO2_02_FULL_43_10</name>
    <dbReference type="NCBI Taxonomy" id="1802078"/>
    <lineage>
        <taxon>Bacteria</taxon>
        <taxon>Candidatus Roizmaniibacteriota</taxon>
    </lineage>
</organism>
<name>A0A1F7JU40_9BACT</name>
<accession>A0A1F7JU40</accession>
<dbReference type="AlphaFoldDB" id="A0A1F7JU40"/>
<dbReference type="Proteomes" id="UP000176269">
    <property type="component" value="Unassembled WGS sequence"/>
</dbReference>
<sequence length="86" mass="9729">MANLVRTQVLFPVPMLEDLRLVAAEKGWSVSEAVRRLVGDKVGRLRKRKRMAVEAMTLMAKKAYQGKVPADLSTNDDYLYGYGRKT</sequence>
<reference evidence="1 2" key="1">
    <citation type="journal article" date="2016" name="Nat. Commun.">
        <title>Thousands of microbial genomes shed light on interconnected biogeochemical processes in an aquifer system.</title>
        <authorList>
            <person name="Anantharaman K."/>
            <person name="Brown C.T."/>
            <person name="Hug L.A."/>
            <person name="Sharon I."/>
            <person name="Castelle C.J."/>
            <person name="Probst A.J."/>
            <person name="Thomas B.C."/>
            <person name="Singh A."/>
            <person name="Wilkins M.J."/>
            <person name="Karaoz U."/>
            <person name="Brodie E.L."/>
            <person name="Williams K.H."/>
            <person name="Hubbard S.S."/>
            <person name="Banfield J.F."/>
        </authorList>
    </citation>
    <scope>NUCLEOTIDE SEQUENCE [LARGE SCALE GENOMIC DNA]</scope>
</reference>
<proteinExistence type="predicted"/>
<gene>
    <name evidence="1" type="ORF">A3I56_03020</name>
</gene>
<dbReference type="EMBL" id="MGBC01000051">
    <property type="protein sequence ID" value="OGK59110.1"/>
    <property type="molecule type" value="Genomic_DNA"/>
</dbReference>